<dbReference type="Pfam" id="PF20150">
    <property type="entry name" value="2EXR"/>
    <property type="match status" value="1"/>
</dbReference>
<dbReference type="PANTHER" id="PTHR35910">
    <property type="entry name" value="2EXR DOMAIN-CONTAINING PROTEIN"/>
    <property type="match status" value="1"/>
</dbReference>
<feature type="region of interest" description="Disordered" evidence="1">
    <location>
        <begin position="1"/>
        <end position="64"/>
    </location>
</feature>
<evidence type="ECO:0000313" key="4">
    <source>
        <dbReference type="Proteomes" id="UP000256328"/>
    </source>
</evidence>
<comment type="caution">
    <text evidence="3">The sequence shown here is derived from an EMBL/GenBank/DDBJ whole genome shotgun (WGS) entry which is preliminary data.</text>
</comment>
<proteinExistence type="predicted"/>
<feature type="domain" description="2EXR" evidence="2">
    <location>
        <begin position="197"/>
        <end position="288"/>
    </location>
</feature>
<evidence type="ECO:0000259" key="2">
    <source>
        <dbReference type="Pfam" id="PF20150"/>
    </source>
</evidence>
<reference evidence="3 4" key="1">
    <citation type="journal article" date="2018" name="IMA Fungus">
        <title>IMA Genome-F 9: Draft genome sequence of Annulohypoxylon stygium, Aspergillus mulundensis, Berkeleyomyces basicola (syn. Thielaviopsis basicola), Ceratocystis smalleyi, two Cercospora beticola strains, Coleophoma cylindrospora, Fusarium fracticaudum, Phialophora cf. hyalina, and Morchella septimelata.</title>
        <authorList>
            <person name="Wingfield B.D."/>
            <person name="Bills G.F."/>
            <person name="Dong Y."/>
            <person name="Huang W."/>
            <person name="Nel W.J."/>
            <person name="Swalarsk-Parry B.S."/>
            <person name="Vaghefi N."/>
            <person name="Wilken P.M."/>
            <person name="An Z."/>
            <person name="de Beer Z.W."/>
            <person name="De Vos L."/>
            <person name="Chen L."/>
            <person name="Duong T.A."/>
            <person name="Gao Y."/>
            <person name="Hammerbacher A."/>
            <person name="Kikkert J.R."/>
            <person name="Li Y."/>
            <person name="Li H."/>
            <person name="Li K."/>
            <person name="Li Q."/>
            <person name="Liu X."/>
            <person name="Ma X."/>
            <person name="Naidoo K."/>
            <person name="Pethybridge S.J."/>
            <person name="Sun J."/>
            <person name="Steenkamp E.T."/>
            <person name="van der Nest M.A."/>
            <person name="van Wyk S."/>
            <person name="Wingfield M.J."/>
            <person name="Xiong C."/>
            <person name="Yue Q."/>
            <person name="Zhang X."/>
        </authorList>
    </citation>
    <scope>NUCLEOTIDE SEQUENCE [LARGE SCALE GENOMIC DNA]</scope>
    <source>
        <strain evidence="3 4">BP5796</strain>
    </source>
</reference>
<evidence type="ECO:0000256" key="1">
    <source>
        <dbReference type="SAM" id="MobiDB-lite"/>
    </source>
</evidence>
<feature type="compositionally biased region" description="Polar residues" evidence="1">
    <location>
        <begin position="128"/>
        <end position="139"/>
    </location>
</feature>
<feature type="compositionally biased region" description="Polar residues" evidence="1">
    <location>
        <begin position="1"/>
        <end position="12"/>
    </location>
</feature>
<protein>
    <recommendedName>
        <fullName evidence="2">2EXR domain-containing protein</fullName>
    </recommendedName>
</protein>
<gene>
    <name evidence="3" type="ORF">BP5796_07791</name>
</gene>
<dbReference type="PANTHER" id="PTHR35910:SF6">
    <property type="entry name" value="2EXR DOMAIN-CONTAINING PROTEIN"/>
    <property type="match status" value="1"/>
</dbReference>
<dbReference type="EMBL" id="PDLN01000011">
    <property type="protein sequence ID" value="RDW71757.1"/>
    <property type="molecule type" value="Genomic_DNA"/>
</dbReference>
<dbReference type="Proteomes" id="UP000256328">
    <property type="component" value="Unassembled WGS sequence"/>
</dbReference>
<organism evidence="3 4">
    <name type="scientific">Coleophoma crateriformis</name>
    <dbReference type="NCBI Taxonomy" id="565419"/>
    <lineage>
        <taxon>Eukaryota</taxon>
        <taxon>Fungi</taxon>
        <taxon>Dikarya</taxon>
        <taxon>Ascomycota</taxon>
        <taxon>Pezizomycotina</taxon>
        <taxon>Leotiomycetes</taxon>
        <taxon>Helotiales</taxon>
        <taxon>Dermateaceae</taxon>
        <taxon>Coleophoma</taxon>
    </lineage>
</organism>
<accession>A0A3D8RCH9</accession>
<evidence type="ECO:0000313" key="3">
    <source>
        <dbReference type="EMBL" id="RDW71757.1"/>
    </source>
</evidence>
<dbReference type="InterPro" id="IPR045518">
    <property type="entry name" value="2EXR"/>
</dbReference>
<sequence length="475" mass="52798">MTDRTNSSNGSADLTELGDHQTSSATYDRAGPIELTAPGSSTATHDHAGPIELTAPKSSTATHGQAGPIELAIPKFSTATHDQAGPIEPATTEASTSSNDQAGLSEPATPDSSTSSNDQAGPIVRATPESSTSSNGGNSYPVQLMSGPAVMYFYQLGYIDLPFPGPNNIFNYELAFQDLPTSEPSDTNNHQAELTEFPLFANFPPEICIKIWHAVAIQSRVVPVTYRKSYCEVTQIPEGSEFISNEGVPAILHVNRKARQIGLMHYQLVLPTRTAPATIYVNLAYDLIYFNKVDTQLIDGIPDNSSPLFGMLDDCDVGDCWKIPQLAIDWMLWDRELDINAHRFHHLRYLWKLFVVREIETIDLPRTTTSDSMSTRKLMDPTMPALGYDQQVVDYNEQCEANHWVTNVLTDLRWLRVDVRDAVDHLPAALAAQTMMQTNRLLANTEPMYLLPQGRYNRLMEMFMRWWTAGSRVTQ</sequence>
<feature type="compositionally biased region" description="Polar residues" evidence="1">
    <location>
        <begin position="110"/>
        <end position="119"/>
    </location>
</feature>
<dbReference type="OrthoDB" id="3438006at2759"/>
<feature type="compositionally biased region" description="Polar residues" evidence="1">
    <location>
        <begin position="92"/>
        <end position="102"/>
    </location>
</feature>
<feature type="region of interest" description="Disordered" evidence="1">
    <location>
        <begin position="81"/>
        <end position="139"/>
    </location>
</feature>
<name>A0A3D8RCH9_9HELO</name>
<dbReference type="AlphaFoldDB" id="A0A3D8RCH9"/>
<keyword evidence="4" id="KW-1185">Reference proteome</keyword>